<proteinExistence type="evidence at transcript level"/>
<evidence type="ECO:0000313" key="1">
    <source>
        <dbReference type="EMBL" id="ACR35277.1"/>
    </source>
</evidence>
<name>C4J277_MAIZE</name>
<sequence length="51" mass="5271">MRGEESRCAGKYLAAANAVEAMAIRTRGDRARPVLRVRDGRGGGGGAVAGR</sequence>
<accession>C4J277</accession>
<organism evidence="1">
    <name type="scientific">Zea mays</name>
    <name type="common">Maize</name>
    <dbReference type="NCBI Taxonomy" id="4577"/>
    <lineage>
        <taxon>Eukaryota</taxon>
        <taxon>Viridiplantae</taxon>
        <taxon>Streptophyta</taxon>
        <taxon>Embryophyta</taxon>
        <taxon>Tracheophyta</taxon>
        <taxon>Spermatophyta</taxon>
        <taxon>Magnoliopsida</taxon>
        <taxon>Liliopsida</taxon>
        <taxon>Poales</taxon>
        <taxon>Poaceae</taxon>
        <taxon>PACMAD clade</taxon>
        <taxon>Panicoideae</taxon>
        <taxon>Andropogonodae</taxon>
        <taxon>Andropogoneae</taxon>
        <taxon>Tripsacinae</taxon>
        <taxon>Zea</taxon>
    </lineage>
</organism>
<protein>
    <submittedName>
        <fullName evidence="1">Uncharacterized protein</fullName>
    </submittedName>
</protein>
<reference evidence="1" key="1">
    <citation type="journal article" date="2009" name="PLoS Genet.">
        <title>Sequencing, mapping, and analysis of 27,455 maize full-length cDNAs.</title>
        <authorList>
            <person name="Soderlund C."/>
            <person name="Descour A."/>
            <person name="Kudrna D."/>
            <person name="Bomhoff M."/>
            <person name="Boyd L."/>
            <person name="Currie J."/>
            <person name="Angelova A."/>
            <person name="Collura K."/>
            <person name="Wissotski M."/>
            <person name="Ashley E."/>
            <person name="Morrow D."/>
            <person name="Fernandes J."/>
            <person name="Walbot V."/>
            <person name="Yu Y."/>
        </authorList>
    </citation>
    <scope>NUCLEOTIDE SEQUENCE</scope>
    <source>
        <strain evidence="1">B73</strain>
    </source>
</reference>
<reference evidence="1" key="2">
    <citation type="submission" date="2012-06" db="EMBL/GenBank/DDBJ databases">
        <authorList>
            <person name="Yu Y."/>
            <person name="Currie J."/>
            <person name="Lomeli R."/>
            <person name="Angelova A."/>
            <person name="Collura K."/>
            <person name="Wissotski M."/>
            <person name="Campos D."/>
            <person name="Kudrna D."/>
            <person name="Golser W."/>
            <person name="Ashely E."/>
            <person name="Descour A."/>
            <person name="Fernandes J."/>
            <person name="Soderlund C."/>
            <person name="Walbot V."/>
        </authorList>
    </citation>
    <scope>NUCLEOTIDE SEQUENCE</scope>
    <source>
        <strain evidence="1">B73</strain>
    </source>
</reference>
<dbReference type="EMBL" id="BT084924">
    <property type="protein sequence ID" value="ACR35277.1"/>
    <property type="molecule type" value="mRNA"/>
</dbReference>
<dbReference type="AlphaFoldDB" id="C4J277"/>